<evidence type="ECO:0000313" key="1">
    <source>
        <dbReference type="EMBL" id="KKK69639.1"/>
    </source>
</evidence>
<organism evidence="1">
    <name type="scientific">marine sediment metagenome</name>
    <dbReference type="NCBI Taxonomy" id="412755"/>
    <lineage>
        <taxon>unclassified sequences</taxon>
        <taxon>metagenomes</taxon>
        <taxon>ecological metagenomes</taxon>
    </lineage>
</organism>
<comment type="caution">
    <text evidence="1">The sequence shown here is derived from an EMBL/GenBank/DDBJ whole genome shotgun (WGS) entry which is preliminary data.</text>
</comment>
<protein>
    <submittedName>
        <fullName evidence="1">Uncharacterized protein</fullName>
    </submittedName>
</protein>
<accession>A0A0F8ZTA3</accession>
<name>A0A0F8ZTA3_9ZZZZ</name>
<dbReference type="EMBL" id="LAZR01058553">
    <property type="protein sequence ID" value="KKK69639.1"/>
    <property type="molecule type" value="Genomic_DNA"/>
</dbReference>
<feature type="non-terminal residue" evidence="1">
    <location>
        <position position="200"/>
    </location>
</feature>
<gene>
    <name evidence="1" type="ORF">LCGC14_2932020</name>
</gene>
<proteinExistence type="predicted"/>
<sequence length="200" mass="23605">MVFLFEKNVKANDKTYTYLCLGHTKWINGRSKRIWEITLCRKDQVEERLHDLKRRLTKKPPVPREFAFGLVYALFSISKEIDLIEIINECTLKREQGFSVGEYITLLAINRAVTLNSKNQVQKWFDKTALSRYFPDISESLTTQNILNQMGYLDQKIIRSAEEQISKKLYSEFGLKSDCFLFDPTNFFTYIREYKKNTIA</sequence>
<dbReference type="AlphaFoldDB" id="A0A0F8ZTA3"/>
<reference evidence="1" key="1">
    <citation type="journal article" date="2015" name="Nature">
        <title>Complex archaea that bridge the gap between prokaryotes and eukaryotes.</title>
        <authorList>
            <person name="Spang A."/>
            <person name="Saw J.H."/>
            <person name="Jorgensen S.L."/>
            <person name="Zaremba-Niedzwiedzka K."/>
            <person name="Martijn J."/>
            <person name="Lind A.E."/>
            <person name="van Eijk R."/>
            <person name="Schleper C."/>
            <person name="Guy L."/>
            <person name="Ettema T.J."/>
        </authorList>
    </citation>
    <scope>NUCLEOTIDE SEQUENCE</scope>
</reference>